<dbReference type="InterPro" id="IPR013675">
    <property type="entry name" value="Mtase_sm_N"/>
</dbReference>
<keyword evidence="4 6" id="KW-0808">Transferase</keyword>
<dbReference type="CDD" id="cd02440">
    <property type="entry name" value="AdoMet_MTases"/>
    <property type="match status" value="1"/>
</dbReference>
<dbReference type="EC" id="2.1.1.172" evidence="6"/>
<dbReference type="GO" id="GO:0008168">
    <property type="term" value="F:methyltransferase activity"/>
    <property type="evidence" value="ECO:0007669"/>
    <property type="project" value="UniProtKB-KW"/>
</dbReference>
<dbReference type="InterPro" id="IPR007848">
    <property type="entry name" value="Small_mtfrase_dom"/>
</dbReference>
<comment type="catalytic activity">
    <reaction evidence="6">
        <text>guanosine(1207) in 16S rRNA + S-adenosyl-L-methionine = N(2)-methylguanosine(1207) in 16S rRNA + S-adenosyl-L-homocysteine + H(+)</text>
        <dbReference type="Rhea" id="RHEA:42736"/>
        <dbReference type="Rhea" id="RHEA-COMP:10213"/>
        <dbReference type="Rhea" id="RHEA-COMP:10214"/>
        <dbReference type="ChEBI" id="CHEBI:15378"/>
        <dbReference type="ChEBI" id="CHEBI:57856"/>
        <dbReference type="ChEBI" id="CHEBI:59789"/>
        <dbReference type="ChEBI" id="CHEBI:74269"/>
        <dbReference type="ChEBI" id="CHEBI:74481"/>
        <dbReference type="EC" id="2.1.1.172"/>
    </reaction>
</comment>
<evidence type="ECO:0000256" key="5">
    <source>
        <dbReference type="ARBA" id="ARBA00022691"/>
    </source>
</evidence>
<dbReference type="InterPro" id="IPR002052">
    <property type="entry name" value="DNA_methylase_N6_adenine_CS"/>
</dbReference>
<dbReference type="InterPro" id="IPR029063">
    <property type="entry name" value="SAM-dependent_MTases_sf"/>
</dbReference>
<evidence type="ECO:0000259" key="8">
    <source>
        <dbReference type="Pfam" id="PF08468"/>
    </source>
</evidence>
<keyword evidence="2 6" id="KW-0698">rRNA processing</keyword>
<comment type="caution">
    <text evidence="9">The sequence shown here is derived from an EMBL/GenBank/DDBJ whole genome shotgun (WGS) entry which is preliminary data.</text>
</comment>
<comment type="subunit">
    <text evidence="6">Monomer.</text>
</comment>
<evidence type="ECO:0000256" key="1">
    <source>
        <dbReference type="ARBA" id="ARBA00022490"/>
    </source>
</evidence>
<dbReference type="RefSeq" id="WP_345317614.1">
    <property type="nucleotide sequence ID" value="NZ_BAABLF010000028.1"/>
</dbReference>
<organism evidence="9 10">
    <name type="scientific">Ferrimonas gelatinilytica</name>
    <dbReference type="NCBI Taxonomy" id="1255257"/>
    <lineage>
        <taxon>Bacteria</taxon>
        <taxon>Pseudomonadati</taxon>
        <taxon>Pseudomonadota</taxon>
        <taxon>Gammaproteobacteria</taxon>
        <taxon>Alteromonadales</taxon>
        <taxon>Ferrimonadaceae</taxon>
        <taxon>Ferrimonas</taxon>
    </lineage>
</organism>
<keyword evidence="1 6" id="KW-0963">Cytoplasm</keyword>
<dbReference type="Pfam" id="PF05175">
    <property type="entry name" value="MTS"/>
    <property type="match status" value="1"/>
</dbReference>
<evidence type="ECO:0000256" key="6">
    <source>
        <dbReference type="HAMAP-Rule" id="MF_01862"/>
    </source>
</evidence>
<feature type="domain" description="Methyltransferase small N-terminal" evidence="8">
    <location>
        <begin position="7"/>
        <end position="165"/>
    </location>
</feature>
<dbReference type="PROSITE" id="PS00092">
    <property type="entry name" value="N6_MTASE"/>
    <property type="match status" value="1"/>
</dbReference>
<dbReference type="InterPro" id="IPR023543">
    <property type="entry name" value="rRNA_ssu_MeTfrase_C"/>
</dbReference>
<evidence type="ECO:0000256" key="4">
    <source>
        <dbReference type="ARBA" id="ARBA00022679"/>
    </source>
</evidence>
<comment type="function">
    <text evidence="6">Specifically methylates the guanine in position 1207 of 16S rRNA in the 30S particle.</text>
</comment>
<accession>A0ABP9SEL0</accession>
<protein>
    <recommendedName>
        <fullName evidence="6">Ribosomal RNA small subunit methyltransferase C</fullName>
        <ecNumber evidence="6">2.1.1.172</ecNumber>
    </recommendedName>
    <alternativeName>
        <fullName evidence="6">16S rRNA m2G1207 methyltransferase</fullName>
    </alternativeName>
    <alternativeName>
        <fullName evidence="6">rRNA (guanine-N(2)-)-methyltransferase RsmC</fullName>
    </alternativeName>
</protein>
<name>A0ABP9SEL0_9GAMM</name>
<reference evidence="10" key="1">
    <citation type="journal article" date="2019" name="Int. J. Syst. Evol. Microbiol.">
        <title>The Global Catalogue of Microorganisms (GCM) 10K type strain sequencing project: providing services to taxonomists for standard genome sequencing and annotation.</title>
        <authorList>
            <consortium name="The Broad Institute Genomics Platform"/>
            <consortium name="The Broad Institute Genome Sequencing Center for Infectious Disease"/>
            <person name="Wu L."/>
            <person name="Ma J."/>
        </authorList>
    </citation>
    <scope>NUCLEOTIDE SEQUENCE [LARGE SCALE GENOMIC DNA]</scope>
    <source>
        <strain evidence="10">JCM 18720</strain>
    </source>
</reference>
<dbReference type="InterPro" id="IPR046977">
    <property type="entry name" value="RsmC/RlmG"/>
</dbReference>
<dbReference type="SUPFAM" id="SSF53335">
    <property type="entry name" value="S-adenosyl-L-methionine-dependent methyltransferases"/>
    <property type="match status" value="1"/>
</dbReference>
<proteinExistence type="inferred from homology"/>
<dbReference type="GO" id="GO:0032259">
    <property type="term" value="P:methylation"/>
    <property type="evidence" value="ECO:0007669"/>
    <property type="project" value="UniProtKB-KW"/>
</dbReference>
<dbReference type="PANTHER" id="PTHR47816">
    <property type="entry name" value="RIBOSOMAL RNA SMALL SUBUNIT METHYLTRANSFERASE C"/>
    <property type="match status" value="1"/>
</dbReference>
<comment type="subcellular location">
    <subcellularLocation>
        <location evidence="6">Cytoplasm</location>
    </subcellularLocation>
</comment>
<dbReference type="HAMAP" id="MF_01862">
    <property type="entry name" value="16SrRNA_methyltr_C"/>
    <property type="match status" value="1"/>
</dbReference>
<dbReference type="PANTHER" id="PTHR47816:SF4">
    <property type="entry name" value="RIBOSOMAL RNA SMALL SUBUNIT METHYLTRANSFERASE C"/>
    <property type="match status" value="1"/>
</dbReference>
<dbReference type="EMBL" id="BAABLF010000028">
    <property type="protein sequence ID" value="GAA5194040.1"/>
    <property type="molecule type" value="Genomic_DNA"/>
</dbReference>
<comment type="similarity">
    <text evidence="6">Belongs to the methyltransferase superfamily. RsmC family.</text>
</comment>
<keyword evidence="10" id="KW-1185">Reference proteome</keyword>
<gene>
    <name evidence="6" type="primary">rsmC</name>
    <name evidence="9" type="ORF">GCM10025772_26130</name>
</gene>
<dbReference type="Gene3D" id="3.40.50.150">
    <property type="entry name" value="Vaccinia Virus protein VP39"/>
    <property type="match status" value="2"/>
</dbReference>
<dbReference type="Pfam" id="PF08468">
    <property type="entry name" value="MTS_N"/>
    <property type="match status" value="1"/>
</dbReference>
<dbReference type="Proteomes" id="UP001501600">
    <property type="component" value="Unassembled WGS sequence"/>
</dbReference>
<evidence type="ECO:0000256" key="3">
    <source>
        <dbReference type="ARBA" id="ARBA00022603"/>
    </source>
</evidence>
<keyword evidence="5 6" id="KW-0949">S-adenosyl-L-methionine</keyword>
<keyword evidence="3 6" id="KW-0489">Methyltransferase</keyword>
<evidence type="ECO:0000259" key="7">
    <source>
        <dbReference type="Pfam" id="PF05175"/>
    </source>
</evidence>
<evidence type="ECO:0000313" key="9">
    <source>
        <dbReference type="EMBL" id="GAA5194040.1"/>
    </source>
</evidence>
<sequence>MALTNPSRLVAKNLDLFAGQSLLILNPDSDELPTLIAKQDCRVTLLSSDLLTYEALDSLLPSQIHRHFGADLEALSLPPFDAALIRLPKSKAELLYLTAMAASQLPPEAPIYWVGDNKGGIRSAGKALARWVTPPNKVASGAHCQLLQGHNLETQPWETNPWWLHHDVTTPDGTLPLASLPGVFGHGTLDQGTRLLLAHLPQLPQGRVLDFGCGDGIIGAFLARRNPKIDLTLVDVSALALKAAEESLRLNGCRGRVLASNGLAKVTGKFDLIVSNPPFHQGRDQSFDVARRFIQDAANALAPGGQLIIVANQHLPYGEDLDRAFGRVNIIGQDNKFKIYADKK</sequence>
<evidence type="ECO:0000313" key="10">
    <source>
        <dbReference type="Proteomes" id="UP001501600"/>
    </source>
</evidence>
<evidence type="ECO:0000256" key="2">
    <source>
        <dbReference type="ARBA" id="ARBA00022552"/>
    </source>
</evidence>
<feature type="domain" description="Methyltransferase small" evidence="7">
    <location>
        <begin position="177"/>
        <end position="340"/>
    </location>
</feature>